<reference evidence="3 4" key="1">
    <citation type="journal article" date="2018" name="Gigascience">
        <title>Genomes of trombidid mites reveal novel predicted allergens and laterally-transferred genes associated with secondary metabolism.</title>
        <authorList>
            <person name="Dong X."/>
            <person name="Chaisiri K."/>
            <person name="Xia D."/>
            <person name="Armstrong S.D."/>
            <person name="Fang Y."/>
            <person name="Donnelly M.J."/>
            <person name="Kadowaki T."/>
            <person name="McGarry J.W."/>
            <person name="Darby A.C."/>
            <person name="Makepeace B.L."/>
        </authorList>
    </citation>
    <scope>NUCLEOTIDE SEQUENCE [LARGE SCALE GENOMIC DNA]</scope>
    <source>
        <strain evidence="3">UoL-UT</strain>
    </source>
</reference>
<dbReference type="Gene3D" id="3.30.200.20">
    <property type="entry name" value="Phosphorylase Kinase, domain 1"/>
    <property type="match status" value="1"/>
</dbReference>
<sequence length="115" mass="12774">MAFSKHMPINFEGIVFNIAPENFENISLLGEGSYGKVWKARDKQSQRIGGDYFALKITKPSAKWKLRTFVAEVQILRKLNHTNVVKLFEAGIDAQNKTKRGPCTSDGIAVDCGDG</sequence>
<keyword evidence="3" id="KW-0675">Receptor</keyword>
<gene>
    <name evidence="3" type="ORF">B4U80_12553</name>
</gene>
<feature type="binding site" evidence="1">
    <location>
        <position position="56"/>
    </location>
    <ligand>
        <name>ATP</name>
        <dbReference type="ChEBI" id="CHEBI:30616"/>
    </ligand>
</feature>
<keyword evidence="1" id="KW-0547">Nucleotide-binding</keyword>
<accession>A0A443RSA1</accession>
<evidence type="ECO:0000256" key="1">
    <source>
        <dbReference type="PROSITE-ProRule" id="PRU10141"/>
    </source>
</evidence>
<protein>
    <submittedName>
        <fullName evidence="3">Putative LRR receptor-like serine/threonine-protein kinase</fullName>
    </submittedName>
</protein>
<dbReference type="OrthoDB" id="10013850at2759"/>
<dbReference type="InterPro" id="IPR017441">
    <property type="entry name" value="Protein_kinase_ATP_BS"/>
</dbReference>
<dbReference type="PROSITE" id="PS00107">
    <property type="entry name" value="PROTEIN_KINASE_ATP"/>
    <property type="match status" value="1"/>
</dbReference>
<keyword evidence="1" id="KW-0067">ATP-binding</keyword>
<feature type="domain" description="Protein kinase" evidence="2">
    <location>
        <begin position="23"/>
        <end position="115"/>
    </location>
</feature>
<evidence type="ECO:0000313" key="4">
    <source>
        <dbReference type="Proteomes" id="UP000288716"/>
    </source>
</evidence>
<keyword evidence="3" id="KW-0418">Kinase</keyword>
<dbReference type="InterPro" id="IPR011009">
    <property type="entry name" value="Kinase-like_dom_sf"/>
</dbReference>
<evidence type="ECO:0000313" key="3">
    <source>
        <dbReference type="EMBL" id="RWS18164.1"/>
    </source>
</evidence>
<dbReference type="EMBL" id="NCKV01044973">
    <property type="protein sequence ID" value="RWS18164.1"/>
    <property type="molecule type" value="Genomic_DNA"/>
</dbReference>
<evidence type="ECO:0000259" key="2">
    <source>
        <dbReference type="PROSITE" id="PS50011"/>
    </source>
</evidence>
<dbReference type="InterPro" id="IPR000719">
    <property type="entry name" value="Prot_kinase_dom"/>
</dbReference>
<dbReference type="VEuPathDB" id="VectorBase:LDEU013876"/>
<dbReference type="Pfam" id="PF00069">
    <property type="entry name" value="Pkinase"/>
    <property type="match status" value="1"/>
</dbReference>
<feature type="non-terminal residue" evidence="3">
    <location>
        <position position="115"/>
    </location>
</feature>
<organism evidence="3 4">
    <name type="scientific">Leptotrombidium deliense</name>
    <dbReference type="NCBI Taxonomy" id="299467"/>
    <lineage>
        <taxon>Eukaryota</taxon>
        <taxon>Metazoa</taxon>
        <taxon>Ecdysozoa</taxon>
        <taxon>Arthropoda</taxon>
        <taxon>Chelicerata</taxon>
        <taxon>Arachnida</taxon>
        <taxon>Acari</taxon>
        <taxon>Acariformes</taxon>
        <taxon>Trombidiformes</taxon>
        <taxon>Prostigmata</taxon>
        <taxon>Anystina</taxon>
        <taxon>Parasitengona</taxon>
        <taxon>Trombiculoidea</taxon>
        <taxon>Trombiculidae</taxon>
        <taxon>Leptotrombidium</taxon>
    </lineage>
</organism>
<proteinExistence type="predicted"/>
<dbReference type="GO" id="GO:0004672">
    <property type="term" value="F:protein kinase activity"/>
    <property type="evidence" value="ECO:0007669"/>
    <property type="project" value="InterPro"/>
</dbReference>
<name>A0A443RSA1_9ACAR</name>
<keyword evidence="3" id="KW-0808">Transferase</keyword>
<dbReference type="PROSITE" id="PS50011">
    <property type="entry name" value="PROTEIN_KINASE_DOM"/>
    <property type="match status" value="1"/>
</dbReference>
<keyword evidence="4" id="KW-1185">Reference proteome</keyword>
<dbReference type="Proteomes" id="UP000288716">
    <property type="component" value="Unassembled WGS sequence"/>
</dbReference>
<dbReference type="SUPFAM" id="SSF56112">
    <property type="entry name" value="Protein kinase-like (PK-like)"/>
    <property type="match status" value="1"/>
</dbReference>
<dbReference type="AlphaFoldDB" id="A0A443RSA1"/>
<comment type="caution">
    <text evidence="3">The sequence shown here is derived from an EMBL/GenBank/DDBJ whole genome shotgun (WGS) entry which is preliminary data.</text>
</comment>
<dbReference type="STRING" id="299467.A0A443RSA1"/>
<dbReference type="GO" id="GO:0005524">
    <property type="term" value="F:ATP binding"/>
    <property type="evidence" value="ECO:0007669"/>
    <property type="project" value="UniProtKB-UniRule"/>
</dbReference>